<dbReference type="STRING" id="1492898.SY85_09130"/>
<feature type="domain" description="Type II methyltransferase M.TaqI-like" evidence="6">
    <location>
        <begin position="540"/>
        <end position="824"/>
    </location>
</feature>
<dbReference type="SUPFAM" id="SSF53335">
    <property type="entry name" value="S-adenosyl-L-methionine-dependent methyltransferases"/>
    <property type="match status" value="1"/>
</dbReference>
<keyword evidence="9" id="KW-1185">Reference proteome</keyword>
<name>A0A172TU50_9BACT</name>
<dbReference type="GO" id="GO:0003676">
    <property type="term" value="F:nucleic acid binding"/>
    <property type="evidence" value="ECO:0007669"/>
    <property type="project" value="InterPro"/>
</dbReference>
<evidence type="ECO:0000313" key="9">
    <source>
        <dbReference type="Proteomes" id="UP000077177"/>
    </source>
</evidence>
<keyword evidence="4" id="KW-0949">S-adenosyl-L-methionine</keyword>
<evidence type="ECO:0000259" key="7">
    <source>
        <dbReference type="Pfam" id="PF20466"/>
    </source>
</evidence>
<protein>
    <recommendedName>
        <fullName evidence="1">site-specific DNA-methyltransferase (adenine-specific)</fullName>
        <ecNumber evidence="1">2.1.1.72</ecNumber>
    </recommendedName>
</protein>
<dbReference type="PROSITE" id="PS00092">
    <property type="entry name" value="N6_MTASE"/>
    <property type="match status" value="1"/>
</dbReference>
<dbReference type="InterPro" id="IPR050953">
    <property type="entry name" value="N4_N6_ade-DNA_methylase"/>
</dbReference>
<dbReference type="KEGG" id="fla:SY85_09130"/>
<dbReference type="GO" id="GO:0009007">
    <property type="term" value="F:site-specific DNA-methyltransferase (adenine-specific) activity"/>
    <property type="evidence" value="ECO:0007669"/>
    <property type="project" value="UniProtKB-EC"/>
</dbReference>
<evidence type="ECO:0000259" key="6">
    <source>
        <dbReference type="Pfam" id="PF07669"/>
    </source>
</evidence>
<dbReference type="Pfam" id="PF20466">
    <property type="entry name" value="MmeI_TRD"/>
    <property type="match status" value="1"/>
</dbReference>
<evidence type="ECO:0000256" key="5">
    <source>
        <dbReference type="ARBA" id="ARBA00047942"/>
    </source>
</evidence>
<dbReference type="PATRIC" id="fig|1492898.3.peg.1964"/>
<dbReference type="EMBL" id="CP011390">
    <property type="protein sequence ID" value="ANE50641.1"/>
    <property type="molecule type" value="Genomic_DNA"/>
</dbReference>
<dbReference type="InterPro" id="IPR002052">
    <property type="entry name" value="DNA_methylase_N6_adenine_CS"/>
</dbReference>
<comment type="catalytic activity">
    <reaction evidence="5">
        <text>a 2'-deoxyadenosine in DNA + S-adenosyl-L-methionine = an N(6)-methyl-2'-deoxyadenosine in DNA + S-adenosyl-L-homocysteine + H(+)</text>
        <dbReference type="Rhea" id="RHEA:15197"/>
        <dbReference type="Rhea" id="RHEA-COMP:12418"/>
        <dbReference type="Rhea" id="RHEA-COMP:12419"/>
        <dbReference type="ChEBI" id="CHEBI:15378"/>
        <dbReference type="ChEBI" id="CHEBI:57856"/>
        <dbReference type="ChEBI" id="CHEBI:59789"/>
        <dbReference type="ChEBI" id="CHEBI:90615"/>
        <dbReference type="ChEBI" id="CHEBI:90616"/>
        <dbReference type="EC" id="2.1.1.72"/>
    </reaction>
</comment>
<dbReference type="Proteomes" id="UP000077177">
    <property type="component" value="Chromosome"/>
</dbReference>
<keyword evidence="2" id="KW-0489">Methyltransferase</keyword>
<proteinExistence type="predicted"/>
<dbReference type="RefSeq" id="WP_066403798.1">
    <property type="nucleotide sequence ID" value="NZ_CP011390.1"/>
</dbReference>
<dbReference type="EC" id="2.1.1.72" evidence="1"/>
<dbReference type="PANTHER" id="PTHR33841">
    <property type="entry name" value="DNA METHYLTRANSFERASE YEEA-RELATED"/>
    <property type="match status" value="1"/>
</dbReference>
<reference evidence="8 9" key="2">
    <citation type="journal article" date="2016" name="Int. J. Syst. Evol. Microbiol.">
        <title>Flavisolibacter tropicus sp. nov., isolated from tropical soil.</title>
        <authorList>
            <person name="Lee J.J."/>
            <person name="Kang M.S."/>
            <person name="Kim G.S."/>
            <person name="Lee C.S."/>
            <person name="Lim S."/>
            <person name="Lee J."/>
            <person name="Roh S.H."/>
            <person name="Kang H."/>
            <person name="Ha J.M."/>
            <person name="Bae S."/>
            <person name="Jung H.Y."/>
            <person name="Kim M.K."/>
        </authorList>
    </citation>
    <scope>NUCLEOTIDE SEQUENCE [LARGE SCALE GENOMIC DNA]</scope>
    <source>
        <strain evidence="8 9">LCS9</strain>
    </source>
</reference>
<evidence type="ECO:0000256" key="2">
    <source>
        <dbReference type="ARBA" id="ARBA00022603"/>
    </source>
</evidence>
<dbReference type="PANTHER" id="PTHR33841:SF1">
    <property type="entry name" value="DNA METHYLTRANSFERASE A"/>
    <property type="match status" value="1"/>
</dbReference>
<dbReference type="GO" id="GO:0006304">
    <property type="term" value="P:DNA modification"/>
    <property type="evidence" value="ECO:0007669"/>
    <property type="project" value="InterPro"/>
</dbReference>
<evidence type="ECO:0000256" key="1">
    <source>
        <dbReference type="ARBA" id="ARBA00011900"/>
    </source>
</evidence>
<dbReference type="GO" id="GO:0032259">
    <property type="term" value="P:methylation"/>
    <property type="evidence" value="ECO:0007669"/>
    <property type="project" value="UniProtKB-KW"/>
</dbReference>
<gene>
    <name evidence="8" type="ORF">SY85_09130</name>
</gene>
<evidence type="ECO:0000256" key="4">
    <source>
        <dbReference type="ARBA" id="ARBA00022691"/>
    </source>
</evidence>
<organism evidence="8 9">
    <name type="scientific">Flavisolibacter tropicus</name>
    <dbReference type="NCBI Taxonomy" id="1492898"/>
    <lineage>
        <taxon>Bacteria</taxon>
        <taxon>Pseudomonadati</taxon>
        <taxon>Bacteroidota</taxon>
        <taxon>Chitinophagia</taxon>
        <taxon>Chitinophagales</taxon>
        <taxon>Chitinophagaceae</taxon>
        <taxon>Flavisolibacter</taxon>
    </lineage>
</organism>
<dbReference type="PRINTS" id="PR00507">
    <property type="entry name" value="N12N6MTFRASE"/>
</dbReference>
<evidence type="ECO:0000256" key="3">
    <source>
        <dbReference type="ARBA" id="ARBA00022679"/>
    </source>
</evidence>
<dbReference type="REBASE" id="145673">
    <property type="entry name" value="FspLCS9ORF9130P"/>
</dbReference>
<dbReference type="InterPro" id="IPR029063">
    <property type="entry name" value="SAM-dependent_MTases_sf"/>
</dbReference>
<sequence>MNYSAINIQGNILSSEVLEKIRTEDIRFQNAKDFGLDPQASVRDEISLAWSLALSHWKAFKQKRDKLFTTDTGTTETRNYWMKPLMGILGYELSAATAEIINGKSYAISFRATNLGNYPVHVVGINQSLDARAESGGPRLSPHALAQEYLNNQEHMYALVSNGKFLRLLRDATRLSRLSYIEFNLEQMMEESLYAEFALLYRVLHASRMPQKMDAGPDSILEFYHQEALASGSRIRERLSIAVETSIKELANGFLHHTANESLRTAIANHLDAKDYYLYNLRIIYRVLFLMVIEERKLIFPAERNEKLEQQRAIYYNYYSVQRLSKLVEKTVYVDPKKTDLWQSLVTCFALFEHSKYSAQLGIAPLGSGLFAPDALGIMGKQMLDNETVLKVLRNLVTFESETGQRVRVNYADLDVEEFGSVYEGLLEYEPQLVDLGGEPHFIFKEGNERSKSGSHYTPEELVKPLIQHSLDHLIVDKLKEKDPEAALLSLKVCDVACGSGHILLSAARRIGFELAKLRSKEDQPSPTVLRLAIRDVINNCIYGVDQNPLAVELCKVAMWLEAHNPGEPLNFLDHHIKCGDAIIGLAHREELERGIADEAFKTLPGDDKGIAAAYLRRNKAERKQKEQTELGFGVDVNAEVEAIIEQYNLFKKLPERTPDEVANKEKQYRKFEHDYHRIRLRQLADAQIAQFFITKTDSNKHYLITDTEYRSFLRQVNKHLGILQSSKLAKAEQVSNDKRFFHWFLEFPEVFEQGGFDCILGNPPFLGGQKLSGTFGDNYLECIKKQFEPIGAVDLVTYFFRRIFSIINNNGFQSLISTNTISQGKAREDGLDIIVKSGGKINHAVRSMKWPGQAAVEVSLVTITKKSWKGELFLSSRRVTTITPYLDDSETIGNPFTLIKNQGKSFQGSIVLGKGFLLEPDEASNLINQDQTNKEVLMPYLSGEDLNNSPDQSASRWVINYFDWTEEKAQEYEACYSIVEKLVKPERQRWAKDKDGNEIVGEYALRKPLPEKWWIYGEKRPALYSALKPMQRVLVVAQVSKTLGFVFVPTNQVISMMCIALTFESNLWLSYLQSTIHKEWVHKYASALKSDIRYTPSDVFETFPFPQKELITIGEVLENIGRQYDEHRRQLMLSMQLGLTKTYNAFHAQEVHYKVTSNELKSLTKKDIEKKYGKEVWNLWNHLHNSLGTCTLEEAIINIEKLRELHVQMDNSVLDAYGWSDIQLRHDFYEVDYLPENDRVRFTIHPDARKEVLKRLLELNHKIHEEEVKAGLWDKKKSKKKAKEIEGQEELF</sequence>
<accession>A0A172TU50</accession>
<dbReference type="Pfam" id="PF07669">
    <property type="entry name" value="Eco57I"/>
    <property type="match status" value="1"/>
</dbReference>
<dbReference type="Gene3D" id="3.40.50.150">
    <property type="entry name" value="Vaccinia Virus protein VP39"/>
    <property type="match status" value="2"/>
</dbReference>
<dbReference type="InterPro" id="IPR011639">
    <property type="entry name" value="MethylTrfase_TaqI-like_dom"/>
</dbReference>
<dbReference type="InterPro" id="IPR046820">
    <property type="entry name" value="MmeI_TRD"/>
</dbReference>
<keyword evidence="3" id="KW-0808">Transferase</keyword>
<dbReference type="OrthoDB" id="32195at2"/>
<feature type="domain" description="MmeI-like target recognition" evidence="7">
    <location>
        <begin position="914"/>
        <end position="1108"/>
    </location>
</feature>
<evidence type="ECO:0000313" key="8">
    <source>
        <dbReference type="EMBL" id="ANE50641.1"/>
    </source>
</evidence>
<reference evidence="9" key="1">
    <citation type="submission" date="2015-01" db="EMBL/GenBank/DDBJ databases">
        <title>Flavisolibacter sp./LCS9/ whole genome sequencing.</title>
        <authorList>
            <person name="Kim M.K."/>
            <person name="Srinivasan S."/>
            <person name="Lee J.-J."/>
        </authorList>
    </citation>
    <scope>NUCLEOTIDE SEQUENCE [LARGE SCALE GENOMIC DNA]</scope>
    <source>
        <strain evidence="9">LCS9</strain>
    </source>
</reference>